<accession>A0A8D4VND1</accession>
<evidence type="ECO:0000313" key="1">
    <source>
        <dbReference type="EMBL" id="BBL69724.1"/>
    </source>
</evidence>
<reference evidence="1" key="1">
    <citation type="submission" date="2019-06" db="EMBL/GenBank/DDBJ databases">
        <title>Complete genome sequence of Methylogaea oryzae strain JCM16910.</title>
        <authorList>
            <person name="Asakawa S."/>
        </authorList>
    </citation>
    <scope>NUCLEOTIDE SEQUENCE</scope>
    <source>
        <strain evidence="1">E10</strain>
    </source>
</reference>
<protein>
    <submittedName>
        <fullName evidence="1">Uncharacterized protein</fullName>
    </submittedName>
</protein>
<dbReference type="Proteomes" id="UP000824988">
    <property type="component" value="Chromosome"/>
</dbReference>
<dbReference type="EMBL" id="AP019782">
    <property type="protein sequence ID" value="BBL69724.1"/>
    <property type="molecule type" value="Genomic_DNA"/>
</dbReference>
<keyword evidence="2" id="KW-1185">Reference proteome</keyword>
<proteinExistence type="predicted"/>
<evidence type="ECO:0000313" key="2">
    <source>
        <dbReference type="Proteomes" id="UP000824988"/>
    </source>
</evidence>
<dbReference type="KEGG" id="moz:MoryE10_03300"/>
<gene>
    <name evidence="1" type="ORF">MoryE10_03300</name>
</gene>
<dbReference type="AlphaFoldDB" id="A0A8D4VND1"/>
<name>A0A8D4VND1_9GAMM</name>
<organism evidence="1 2">
    <name type="scientific">Methylogaea oryzae</name>
    <dbReference type="NCBI Taxonomy" id="1295382"/>
    <lineage>
        <taxon>Bacteria</taxon>
        <taxon>Pseudomonadati</taxon>
        <taxon>Pseudomonadota</taxon>
        <taxon>Gammaproteobacteria</taxon>
        <taxon>Methylococcales</taxon>
        <taxon>Methylococcaceae</taxon>
        <taxon>Methylogaea</taxon>
    </lineage>
</organism>
<dbReference type="RefSeq" id="WP_221048021.1">
    <property type="nucleotide sequence ID" value="NZ_AP019782.1"/>
</dbReference>
<sequence>MHASQLYQNGTARYHGTVNHTVANDLTALQECLDELTRLGIAIISTHTGGARPLVRVPSCIPARRHLRGVLQARGTDTCGDYHRFVAPCCGCDVEWRVPA</sequence>